<evidence type="ECO:0000313" key="1">
    <source>
        <dbReference type="EMBL" id="KYB26405.1"/>
    </source>
</evidence>
<keyword evidence="2" id="KW-1185">Reference proteome</keyword>
<dbReference type="EMBL" id="KQ971354">
    <property type="protein sequence ID" value="KYB26405.1"/>
    <property type="molecule type" value="Genomic_DNA"/>
</dbReference>
<sequence>MEYWESALILVGIVFVITQVTKICRDFGPKSQHQRQQHQHATNIYTVEDDFYIIDGFGENVPDFPPPPYTETCNSYGLDFPPEYDPPPDYSCVVEVDRTITTESR</sequence>
<accession>A0A139WEW4</accession>
<name>A0A139WEW4_TRICA</name>
<protein>
    <submittedName>
        <fullName evidence="1">Uncharacterized protein</fullName>
    </submittedName>
</protein>
<dbReference type="Proteomes" id="UP000007266">
    <property type="component" value="Linkage group 7"/>
</dbReference>
<organism evidence="1 2">
    <name type="scientific">Tribolium castaneum</name>
    <name type="common">Red flour beetle</name>
    <dbReference type="NCBI Taxonomy" id="7070"/>
    <lineage>
        <taxon>Eukaryota</taxon>
        <taxon>Metazoa</taxon>
        <taxon>Ecdysozoa</taxon>
        <taxon>Arthropoda</taxon>
        <taxon>Hexapoda</taxon>
        <taxon>Insecta</taxon>
        <taxon>Pterygota</taxon>
        <taxon>Neoptera</taxon>
        <taxon>Endopterygota</taxon>
        <taxon>Coleoptera</taxon>
        <taxon>Polyphaga</taxon>
        <taxon>Cucujiformia</taxon>
        <taxon>Tenebrionidae</taxon>
        <taxon>Tenebrionidae incertae sedis</taxon>
        <taxon>Tribolium</taxon>
    </lineage>
</organism>
<dbReference type="AlphaFoldDB" id="A0A139WEW4"/>
<dbReference type="InParanoid" id="A0A139WEW4"/>
<reference evidence="1 2" key="1">
    <citation type="journal article" date="2008" name="Nature">
        <title>The genome of the model beetle and pest Tribolium castaneum.</title>
        <authorList>
            <consortium name="Tribolium Genome Sequencing Consortium"/>
            <person name="Richards S."/>
            <person name="Gibbs R.A."/>
            <person name="Weinstock G.M."/>
            <person name="Brown S.J."/>
            <person name="Denell R."/>
            <person name="Beeman R.W."/>
            <person name="Gibbs R."/>
            <person name="Beeman R.W."/>
            <person name="Brown S.J."/>
            <person name="Bucher G."/>
            <person name="Friedrich M."/>
            <person name="Grimmelikhuijzen C.J."/>
            <person name="Klingler M."/>
            <person name="Lorenzen M."/>
            <person name="Richards S."/>
            <person name="Roth S."/>
            <person name="Schroder R."/>
            <person name="Tautz D."/>
            <person name="Zdobnov E.M."/>
            <person name="Muzny D."/>
            <person name="Gibbs R.A."/>
            <person name="Weinstock G.M."/>
            <person name="Attaway T."/>
            <person name="Bell S."/>
            <person name="Buhay C.J."/>
            <person name="Chandrabose M.N."/>
            <person name="Chavez D."/>
            <person name="Clerk-Blankenburg K.P."/>
            <person name="Cree A."/>
            <person name="Dao M."/>
            <person name="Davis C."/>
            <person name="Chacko J."/>
            <person name="Dinh H."/>
            <person name="Dugan-Rocha S."/>
            <person name="Fowler G."/>
            <person name="Garner T.T."/>
            <person name="Garnes J."/>
            <person name="Gnirke A."/>
            <person name="Hawes A."/>
            <person name="Hernandez J."/>
            <person name="Hines S."/>
            <person name="Holder M."/>
            <person name="Hume J."/>
            <person name="Jhangiani S.N."/>
            <person name="Joshi V."/>
            <person name="Khan Z.M."/>
            <person name="Jackson L."/>
            <person name="Kovar C."/>
            <person name="Kowis A."/>
            <person name="Lee S."/>
            <person name="Lewis L.R."/>
            <person name="Margolis J."/>
            <person name="Morgan M."/>
            <person name="Nazareth L.V."/>
            <person name="Nguyen N."/>
            <person name="Okwuonu G."/>
            <person name="Parker D."/>
            <person name="Richards S."/>
            <person name="Ruiz S.J."/>
            <person name="Santibanez J."/>
            <person name="Savard J."/>
            <person name="Scherer S.E."/>
            <person name="Schneider B."/>
            <person name="Sodergren E."/>
            <person name="Tautz D."/>
            <person name="Vattahil S."/>
            <person name="Villasana D."/>
            <person name="White C.S."/>
            <person name="Wright R."/>
            <person name="Park Y."/>
            <person name="Beeman R.W."/>
            <person name="Lord J."/>
            <person name="Oppert B."/>
            <person name="Lorenzen M."/>
            <person name="Brown S."/>
            <person name="Wang L."/>
            <person name="Savard J."/>
            <person name="Tautz D."/>
            <person name="Richards S."/>
            <person name="Weinstock G."/>
            <person name="Gibbs R.A."/>
            <person name="Liu Y."/>
            <person name="Worley K."/>
            <person name="Weinstock G."/>
            <person name="Elsik C.G."/>
            <person name="Reese J.T."/>
            <person name="Elhaik E."/>
            <person name="Landan G."/>
            <person name="Graur D."/>
            <person name="Arensburger P."/>
            <person name="Atkinson P."/>
            <person name="Beeman R.W."/>
            <person name="Beidler J."/>
            <person name="Brown S.J."/>
            <person name="Demuth J.P."/>
            <person name="Drury D.W."/>
            <person name="Du Y.Z."/>
            <person name="Fujiwara H."/>
            <person name="Lorenzen M."/>
            <person name="Maselli V."/>
            <person name="Osanai M."/>
            <person name="Park Y."/>
            <person name="Robertson H.M."/>
            <person name="Tu Z."/>
            <person name="Wang J.J."/>
            <person name="Wang S."/>
            <person name="Richards S."/>
            <person name="Song H."/>
            <person name="Zhang L."/>
            <person name="Sodergren E."/>
            <person name="Werner D."/>
            <person name="Stanke M."/>
            <person name="Morgenstern B."/>
            <person name="Solovyev V."/>
            <person name="Kosarev P."/>
            <person name="Brown G."/>
            <person name="Chen H.C."/>
            <person name="Ermolaeva O."/>
            <person name="Hlavina W."/>
            <person name="Kapustin Y."/>
            <person name="Kiryutin B."/>
            <person name="Kitts P."/>
            <person name="Maglott D."/>
            <person name="Pruitt K."/>
            <person name="Sapojnikov V."/>
            <person name="Souvorov A."/>
            <person name="Mackey A.J."/>
            <person name="Waterhouse R.M."/>
            <person name="Wyder S."/>
            <person name="Zdobnov E.M."/>
            <person name="Zdobnov E.M."/>
            <person name="Wyder S."/>
            <person name="Kriventseva E.V."/>
            <person name="Kadowaki T."/>
            <person name="Bork P."/>
            <person name="Aranda M."/>
            <person name="Bao R."/>
            <person name="Beermann A."/>
            <person name="Berns N."/>
            <person name="Bolognesi R."/>
            <person name="Bonneton F."/>
            <person name="Bopp D."/>
            <person name="Brown S.J."/>
            <person name="Bucher G."/>
            <person name="Butts T."/>
            <person name="Chaumot A."/>
            <person name="Denell R.E."/>
            <person name="Ferrier D.E."/>
            <person name="Friedrich M."/>
            <person name="Gordon C.M."/>
            <person name="Jindra M."/>
            <person name="Klingler M."/>
            <person name="Lan Q."/>
            <person name="Lattorff H.M."/>
            <person name="Laudet V."/>
            <person name="von Levetsow C."/>
            <person name="Liu Z."/>
            <person name="Lutz R."/>
            <person name="Lynch J.A."/>
            <person name="da Fonseca R.N."/>
            <person name="Posnien N."/>
            <person name="Reuter R."/>
            <person name="Roth S."/>
            <person name="Savard J."/>
            <person name="Schinko J.B."/>
            <person name="Schmitt C."/>
            <person name="Schoppmeier M."/>
            <person name="Schroder R."/>
            <person name="Shippy T.D."/>
            <person name="Simonnet F."/>
            <person name="Marques-Souza H."/>
            <person name="Tautz D."/>
            <person name="Tomoyasu Y."/>
            <person name="Trauner J."/>
            <person name="Van der Zee M."/>
            <person name="Vervoort M."/>
            <person name="Wittkopp N."/>
            <person name="Wimmer E.A."/>
            <person name="Yang X."/>
            <person name="Jones A.K."/>
            <person name="Sattelle D.B."/>
            <person name="Ebert P.R."/>
            <person name="Nelson D."/>
            <person name="Scott J.G."/>
            <person name="Beeman R.W."/>
            <person name="Muthukrishnan S."/>
            <person name="Kramer K.J."/>
            <person name="Arakane Y."/>
            <person name="Beeman R.W."/>
            <person name="Zhu Q."/>
            <person name="Hogenkamp D."/>
            <person name="Dixit R."/>
            <person name="Oppert B."/>
            <person name="Jiang H."/>
            <person name="Zou Z."/>
            <person name="Marshall J."/>
            <person name="Elpidina E."/>
            <person name="Vinokurov K."/>
            <person name="Oppert C."/>
            <person name="Zou Z."/>
            <person name="Evans J."/>
            <person name="Lu Z."/>
            <person name="Zhao P."/>
            <person name="Sumathipala N."/>
            <person name="Altincicek B."/>
            <person name="Vilcinskas A."/>
            <person name="Williams M."/>
            <person name="Hultmark D."/>
            <person name="Hetru C."/>
            <person name="Jiang H."/>
            <person name="Grimmelikhuijzen C.J."/>
            <person name="Hauser F."/>
            <person name="Cazzamali G."/>
            <person name="Williamson M."/>
            <person name="Park Y."/>
            <person name="Li B."/>
            <person name="Tanaka Y."/>
            <person name="Predel R."/>
            <person name="Neupert S."/>
            <person name="Schachtner J."/>
            <person name="Verleyen P."/>
            <person name="Raible F."/>
            <person name="Bork P."/>
            <person name="Friedrich M."/>
            <person name="Walden K.K."/>
            <person name="Robertson H.M."/>
            <person name="Angeli S."/>
            <person name="Foret S."/>
            <person name="Bucher G."/>
            <person name="Schuetz S."/>
            <person name="Maleszka R."/>
            <person name="Wimmer E.A."/>
            <person name="Beeman R.W."/>
            <person name="Lorenzen M."/>
            <person name="Tomoyasu Y."/>
            <person name="Miller S.C."/>
            <person name="Grossmann D."/>
            <person name="Bucher G."/>
        </authorList>
    </citation>
    <scope>NUCLEOTIDE SEQUENCE [LARGE SCALE GENOMIC DNA]</scope>
    <source>
        <strain evidence="1 2">Georgia GA2</strain>
    </source>
</reference>
<evidence type="ECO:0000313" key="2">
    <source>
        <dbReference type="Proteomes" id="UP000007266"/>
    </source>
</evidence>
<reference evidence="1 2" key="2">
    <citation type="journal article" date="2010" name="Nucleic Acids Res.">
        <title>BeetleBase in 2010: revisions to provide comprehensive genomic information for Tribolium castaneum.</title>
        <authorList>
            <person name="Kim H.S."/>
            <person name="Murphy T."/>
            <person name="Xia J."/>
            <person name="Caragea D."/>
            <person name="Park Y."/>
            <person name="Beeman R.W."/>
            <person name="Lorenzen M.D."/>
            <person name="Butcher S."/>
            <person name="Manak J.R."/>
            <person name="Brown S.J."/>
        </authorList>
    </citation>
    <scope>GENOME REANNOTATION</scope>
    <source>
        <strain evidence="1 2">Georgia GA2</strain>
    </source>
</reference>
<proteinExistence type="predicted"/>
<gene>
    <name evidence="1" type="primary">AUGUSTUS-3.0.2_34802</name>
    <name evidence="1" type="ORF">TcasGA2_TC034802</name>
</gene>